<dbReference type="OrthoDB" id="7311517at2"/>
<dbReference type="EMBL" id="CP019124">
    <property type="protein sequence ID" value="APX88643.1"/>
    <property type="molecule type" value="Genomic_DNA"/>
</dbReference>
<evidence type="ECO:0000313" key="1">
    <source>
        <dbReference type="EMBL" id="APX88643.1"/>
    </source>
</evidence>
<keyword evidence="2" id="KW-1185">Reference proteome</keyword>
<accession>A0A1U7DFH5</accession>
<gene>
    <name evidence="1" type="ORF">BV394_01945</name>
</gene>
<protein>
    <submittedName>
        <fullName evidence="1">Uncharacterized protein</fullName>
    </submittedName>
</protein>
<dbReference type="Proteomes" id="UP000187266">
    <property type="component" value="Chromosome"/>
</dbReference>
<dbReference type="RefSeq" id="WP_076978667.1">
    <property type="nucleotide sequence ID" value="NZ_CP019124.1"/>
</dbReference>
<proteinExistence type="predicted"/>
<evidence type="ECO:0000313" key="2">
    <source>
        <dbReference type="Proteomes" id="UP000187266"/>
    </source>
</evidence>
<sequence>MANLRLNLDPRPLETGADRAERSLEGVKTSAFRAESAVERLGRGVRRGSRRLSEGTSVNRNFGRSVQNVSFQIGDFAAQVGAGTAASVALGQQMPQLLGGFGVLGAAMGAVVAIAVPLSNVLFKMTAGAIDLSAAFPILAGSFSGVSSIAETFDKVVGFAVENLERVVFIAGTAAALFAGKFVVGLVAARVATMSLAGALTFLRGALIRTGIGALVVGAGELVYQFSRLVRGAGGFGEAMAILKDVASEAFGRIDDIMEGLKHTFASAAAYLKSVFLDAIHSVLSGFMELTNQIADGMNALFNTNIFSGAKLGLVVKDLDLAAREALGRSESSSATASSAFDRATAPLESLGRLKDTLSKVDAEYKKVADSSDKAGKKGKGAADKAAKAAKKAADAAKKLAEETGKVWEQFKQAGGSAIDRLIDGTATLKDALIDVIKELGKAILKKNLLSKIQGTTASDSVGTMLFKGLFSGFFDGGGTIGMGQYGVVGENGPEIVRSTSSGAVVTSRADTARMMGGNQNVNVQVGVSVDDAGSLRAYVQNVSTSAARGAAGAAVQQVKGNFKNWQNQLETDGALA</sequence>
<reference evidence="1 2" key="1">
    <citation type="submission" date="2017-01" db="EMBL/GenBank/DDBJ databases">
        <title>Genomic analysis of Xuhuaishuia manganoxidans DY6-4.</title>
        <authorList>
            <person name="Wang X."/>
        </authorList>
    </citation>
    <scope>NUCLEOTIDE SEQUENCE [LARGE SCALE GENOMIC DNA]</scope>
    <source>
        <strain evidence="1 2">DY6-4</strain>
    </source>
</reference>
<name>A0A1U7DFH5_9RHOB</name>
<dbReference type="STRING" id="1267768.BV394_01945"/>
<dbReference type="AlphaFoldDB" id="A0A1U7DFH5"/>
<accession>A0A2M9DGF5</accession>
<organism evidence="1 2">
    <name type="scientific">Brevirhabdus pacifica</name>
    <dbReference type="NCBI Taxonomy" id="1267768"/>
    <lineage>
        <taxon>Bacteria</taxon>
        <taxon>Pseudomonadati</taxon>
        <taxon>Pseudomonadota</taxon>
        <taxon>Alphaproteobacteria</taxon>
        <taxon>Rhodobacterales</taxon>
        <taxon>Paracoccaceae</taxon>
        <taxon>Brevirhabdus</taxon>
    </lineage>
</organism>